<sequence>MNVTYDKAAESSDITLNGRSVCIVDDDHLYRGHLAALLGQAHIRTMEAGDSFTLVQVLEKEMPDCILLDYNLDAENGFRLHEQLKLRFPHLAPVVMLSADESQRTAIKAFRMGFYDFLPKRNLRLEEITAIIQKTIIRHDSETARYDEVSALRKNALFDDLTGMYCRDELDTKLAHVAKSAAKLRTKFAIFSICLADYQTIGTNYGIANADEILRSFAGKIRTTIRADDFCGRFDEDSFRYVMDRNVSDASIIECQRRLTEKLTFSHHLKSVELQIVPLIRVSVSSDHGDLAQMMQSLAEQQQQQLDALRAESDPNGWSALPDGSLPASAGVAEVKERRKSVRMRTLKPAFIAVEEWSSKINCTVRNISDGGARIRLEQPLALPEYFLLKITRSGPLRRVRKCWHINDEIGVEFCDEAS</sequence>
<dbReference type="PANTHER" id="PTHR48111">
    <property type="entry name" value="REGULATOR OF RPOS"/>
    <property type="match status" value="1"/>
</dbReference>
<gene>
    <name evidence="9" type="ORF">OEG84_14115</name>
</gene>
<evidence type="ECO:0000256" key="1">
    <source>
        <dbReference type="ARBA" id="ARBA00022553"/>
    </source>
</evidence>
<dbReference type="PANTHER" id="PTHR48111:SF1">
    <property type="entry name" value="TWO-COMPONENT RESPONSE REGULATOR ORR33"/>
    <property type="match status" value="1"/>
</dbReference>
<proteinExistence type="predicted"/>
<feature type="domain" description="GGDEF" evidence="8">
    <location>
        <begin position="186"/>
        <end position="323"/>
    </location>
</feature>
<evidence type="ECO:0000259" key="7">
    <source>
        <dbReference type="PROSITE" id="PS50110"/>
    </source>
</evidence>
<dbReference type="InterPro" id="IPR011006">
    <property type="entry name" value="CheY-like_superfamily"/>
</dbReference>
<keyword evidence="3" id="KW-0805">Transcription regulation</keyword>
<dbReference type="Proteomes" id="UP001073227">
    <property type="component" value="Unassembled WGS sequence"/>
</dbReference>
<evidence type="ECO:0000256" key="6">
    <source>
        <dbReference type="PROSITE-ProRule" id="PRU00169"/>
    </source>
</evidence>
<evidence type="ECO:0000256" key="2">
    <source>
        <dbReference type="ARBA" id="ARBA00023012"/>
    </source>
</evidence>
<dbReference type="CDD" id="cd00156">
    <property type="entry name" value="REC"/>
    <property type="match status" value="1"/>
</dbReference>
<keyword evidence="4" id="KW-0238">DNA-binding</keyword>
<dbReference type="Pfam" id="PF07238">
    <property type="entry name" value="PilZ"/>
    <property type="match status" value="1"/>
</dbReference>
<dbReference type="PROSITE" id="PS50887">
    <property type="entry name" value="GGDEF"/>
    <property type="match status" value="1"/>
</dbReference>
<evidence type="ECO:0000313" key="9">
    <source>
        <dbReference type="EMBL" id="MCY0148802.1"/>
    </source>
</evidence>
<evidence type="ECO:0000256" key="5">
    <source>
        <dbReference type="ARBA" id="ARBA00023163"/>
    </source>
</evidence>
<name>A0ABT3ZAL8_9HYPH</name>
<dbReference type="PROSITE" id="PS50110">
    <property type="entry name" value="RESPONSE_REGULATORY"/>
    <property type="match status" value="1"/>
</dbReference>
<evidence type="ECO:0000313" key="10">
    <source>
        <dbReference type="Proteomes" id="UP001073227"/>
    </source>
</evidence>
<dbReference type="SMART" id="SM00448">
    <property type="entry name" value="REC"/>
    <property type="match status" value="1"/>
</dbReference>
<comment type="caution">
    <text evidence="9">The sequence shown here is derived from an EMBL/GenBank/DDBJ whole genome shotgun (WGS) entry which is preliminary data.</text>
</comment>
<keyword evidence="10" id="KW-1185">Reference proteome</keyword>
<dbReference type="InterPro" id="IPR009875">
    <property type="entry name" value="PilZ_domain"/>
</dbReference>
<evidence type="ECO:0000259" key="8">
    <source>
        <dbReference type="PROSITE" id="PS50887"/>
    </source>
</evidence>
<dbReference type="NCBIfam" id="TIGR00254">
    <property type="entry name" value="GGDEF"/>
    <property type="match status" value="1"/>
</dbReference>
<evidence type="ECO:0000256" key="4">
    <source>
        <dbReference type="ARBA" id="ARBA00023125"/>
    </source>
</evidence>
<reference evidence="9" key="1">
    <citation type="submission" date="2022-10" db="EMBL/GenBank/DDBJ databases">
        <title>Hoeflea sp. G2-23, isolated from marine algae.</title>
        <authorList>
            <person name="Kristyanto S."/>
            <person name="Kim J.M."/>
            <person name="Jeon C.O."/>
        </authorList>
    </citation>
    <scope>NUCLEOTIDE SEQUENCE</scope>
    <source>
        <strain evidence="9">G2-23</strain>
    </source>
</reference>
<keyword evidence="5" id="KW-0804">Transcription</keyword>
<keyword evidence="2" id="KW-0902">Two-component regulatory system</keyword>
<dbReference type="InterPro" id="IPR029787">
    <property type="entry name" value="Nucleotide_cyclase"/>
</dbReference>
<keyword evidence="1 6" id="KW-0597">Phosphoprotein</keyword>
<organism evidence="9 10">
    <name type="scientific">Hoeflea algicola</name>
    <dbReference type="NCBI Taxonomy" id="2983763"/>
    <lineage>
        <taxon>Bacteria</taxon>
        <taxon>Pseudomonadati</taxon>
        <taxon>Pseudomonadota</taxon>
        <taxon>Alphaproteobacteria</taxon>
        <taxon>Hyphomicrobiales</taxon>
        <taxon>Rhizobiaceae</taxon>
        <taxon>Hoeflea</taxon>
    </lineage>
</organism>
<dbReference type="InterPro" id="IPR043128">
    <property type="entry name" value="Rev_trsase/Diguanyl_cyclase"/>
</dbReference>
<dbReference type="SUPFAM" id="SSF141371">
    <property type="entry name" value="PilZ domain-like"/>
    <property type="match status" value="1"/>
</dbReference>
<dbReference type="Pfam" id="PF00990">
    <property type="entry name" value="GGDEF"/>
    <property type="match status" value="1"/>
</dbReference>
<dbReference type="Gene3D" id="3.30.70.270">
    <property type="match status" value="1"/>
</dbReference>
<dbReference type="SUPFAM" id="SSF52172">
    <property type="entry name" value="CheY-like"/>
    <property type="match status" value="1"/>
</dbReference>
<dbReference type="InterPro" id="IPR000160">
    <property type="entry name" value="GGDEF_dom"/>
</dbReference>
<dbReference type="InterPro" id="IPR039420">
    <property type="entry name" value="WalR-like"/>
</dbReference>
<protein>
    <submittedName>
        <fullName evidence="9">Response regulator</fullName>
    </submittedName>
</protein>
<dbReference type="SUPFAM" id="SSF55073">
    <property type="entry name" value="Nucleotide cyclase"/>
    <property type="match status" value="1"/>
</dbReference>
<accession>A0ABT3ZAL8</accession>
<dbReference type="InterPro" id="IPR001789">
    <property type="entry name" value="Sig_transdc_resp-reg_receiver"/>
</dbReference>
<feature type="modified residue" description="4-aspartylphosphate" evidence="6">
    <location>
        <position position="69"/>
    </location>
</feature>
<dbReference type="SMART" id="SM00267">
    <property type="entry name" value="GGDEF"/>
    <property type="match status" value="1"/>
</dbReference>
<dbReference type="RefSeq" id="WP_267654335.1">
    <property type="nucleotide sequence ID" value="NZ_JAOVZR010000001.1"/>
</dbReference>
<dbReference type="Pfam" id="PF00072">
    <property type="entry name" value="Response_reg"/>
    <property type="match status" value="1"/>
</dbReference>
<feature type="domain" description="Response regulatory" evidence="7">
    <location>
        <begin position="20"/>
        <end position="135"/>
    </location>
</feature>
<dbReference type="Gene3D" id="3.40.50.2300">
    <property type="match status" value="1"/>
</dbReference>
<evidence type="ECO:0000256" key="3">
    <source>
        <dbReference type="ARBA" id="ARBA00023015"/>
    </source>
</evidence>
<dbReference type="EMBL" id="JAOVZR010000001">
    <property type="protein sequence ID" value="MCY0148802.1"/>
    <property type="molecule type" value="Genomic_DNA"/>
</dbReference>